<feature type="region of interest" description="Disordered" evidence="1">
    <location>
        <begin position="120"/>
        <end position="152"/>
    </location>
</feature>
<dbReference type="Proteomes" id="UP000694864">
    <property type="component" value="Unplaced"/>
</dbReference>
<protein>
    <submittedName>
        <fullName evidence="4">DExH-box ATP-dependent RNA helicase DExH12-like</fullName>
    </submittedName>
</protein>
<name>A0ABM1RHH1_CAMSA</name>
<feature type="domain" description="Brr2 N-terminal helicase PWI" evidence="2">
    <location>
        <begin position="3"/>
        <end position="112"/>
    </location>
</feature>
<accession>A0ABM1RHH1</accession>
<feature type="non-terminal residue" evidence="4">
    <location>
        <position position="232"/>
    </location>
</feature>
<dbReference type="InterPro" id="IPR041094">
    <property type="entry name" value="Brr2_helicase_PWI"/>
</dbReference>
<gene>
    <name evidence="4" type="primary">LOC109131740</name>
</gene>
<evidence type="ECO:0000256" key="1">
    <source>
        <dbReference type="SAM" id="MobiDB-lite"/>
    </source>
</evidence>
<evidence type="ECO:0000259" key="2">
    <source>
        <dbReference type="Pfam" id="PF18149"/>
    </source>
</evidence>
<reference evidence="4" key="2">
    <citation type="submission" date="2025-08" db="UniProtKB">
        <authorList>
            <consortium name="RefSeq"/>
        </authorList>
    </citation>
    <scope>IDENTIFICATION</scope>
    <source>
        <tissue evidence="4">Leaf</tissue>
    </source>
</reference>
<dbReference type="GeneID" id="109131740"/>
<organism evidence="3 4">
    <name type="scientific">Camelina sativa</name>
    <name type="common">False flax</name>
    <name type="synonym">Myagrum sativum</name>
    <dbReference type="NCBI Taxonomy" id="90675"/>
    <lineage>
        <taxon>Eukaryota</taxon>
        <taxon>Viridiplantae</taxon>
        <taxon>Streptophyta</taxon>
        <taxon>Embryophyta</taxon>
        <taxon>Tracheophyta</taxon>
        <taxon>Spermatophyta</taxon>
        <taxon>Magnoliopsida</taxon>
        <taxon>eudicotyledons</taxon>
        <taxon>Gunneridae</taxon>
        <taxon>Pentapetalae</taxon>
        <taxon>rosids</taxon>
        <taxon>malvids</taxon>
        <taxon>Brassicales</taxon>
        <taxon>Brassicaceae</taxon>
        <taxon>Camelineae</taxon>
        <taxon>Camelina</taxon>
    </lineage>
</organism>
<evidence type="ECO:0000313" key="3">
    <source>
        <dbReference type="Proteomes" id="UP000694864"/>
    </source>
</evidence>
<evidence type="ECO:0000313" key="4">
    <source>
        <dbReference type="RefSeq" id="XP_019098459.1"/>
    </source>
</evidence>
<dbReference type="Pfam" id="PF18149">
    <property type="entry name" value="Helicase_PWI"/>
    <property type="match status" value="1"/>
</dbReference>
<dbReference type="RefSeq" id="XP_019098459.1">
    <property type="nucleotide sequence ID" value="XM_019242914.1"/>
</dbReference>
<proteinExistence type="predicted"/>
<sequence>GTNLNVQDIDAYWLQRKISQAYEQQIDPQQCQVLAEELLKILAEGDDRDVENKLLVHLQFDKFSLVKFLLRNRLKVVWCTRLARAEDQEERNRIEEEMRGLGPELTAIVEQLHATRATAKEREENLQKSINEEARRLRDETGGDGGRGRRDVADRDLESGWVKGQRQMLDLESLAFDQGGLLMANKKCDLPPGSYRSHGKGYDEVHVPWVSKKVDINEKLVKITEMPGWAQP</sequence>
<reference evidence="3" key="1">
    <citation type="journal article" date="2014" name="Nat. Commun.">
        <title>The emerging biofuel crop Camelina sativa retains a highly undifferentiated hexaploid genome structure.</title>
        <authorList>
            <person name="Kagale S."/>
            <person name="Koh C."/>
            <person name="Nixon J."/>
            <person name="Bollina V."/>
            <person name="Clarke W.E."/>
            <person name="Tuteja R."/>
            <person name="Spillane C."/>
            <person name="Robinson S.J."/>
            <person name="Links M.G."/>
            <person name="Clarke C."/>
            <person name="Higgins E.E."/>
            <person name="Huebert T."/>
            <person name="Sharpe A.G."/>
            <person name="Parkin I.A."/>
        </authorList>
    </citation>
    <scope>NUCLEOTIDE SEQUENCE [LARGE SCALE GENOMIC DNA]</scope>
    <source>
        <strain evidence="3">cv. DH55</strain>
    </source>
</reference>
<keyword evidence="3" id="KW-1185">Reference proteome</keyword>
<feature type="non-terminal residue" evidence="4">
    <location>
        <position position="1"/>
    </location>
</feature>